<dbReference type="AlphaFoldDB" id="A0A9P8LWV4"/>
<proteinExistence type="predicted"/>
<protein>
    <submittedName>
        <fullName evidence="1">Uncharacterized protein</fullName>
    </submittedName>
</protein>
<comment type="caution">
    <text evidence="1">The sequence shown here is derived from an EMBL/GenBank/DDBJ whole genome shotgun (WGS) entry which is preliminary data.</text>
</comment>
<dbReference type="KEGG" id="ssao:94295435"/>
<dbReference type="RefSeq" id="XP_067766656.1">
    <property type="nucleotide sequence ID" value="XM_067905339.1"/>
</dbReference>
<evidence type="ECO:0000313" key="1">
    <source>
        <dbReference type="EMBL" id="KAH0575883.1"/>
    </source>
</evidence>
<evidence type="ECO:0000313" key="2">
    <source>
        <dbReference type="Proteomes" id="UP000018208"/>
    </source>
</evidence>
<dbReference type="Proteomes" id="UP000018208">
    <property type="component" value="Unassembled WGS sequence"/>
</dbReference>
<accession>A0A9P8LWV4</accession>
<name>A0A9P8LWV4_9EUKA</name>
<gene>
    <name evidence="1" type="ORF">SS50377_21412</name>
</gene>
<sequence>MVTTHDFYANYGKANNEMQVPSKIPLVMDHMACQAMEDIILPAQQYSLIFMNNQAELYWQQQMVYQYQIHGLQQLTQSTRFDNQSQFSVLIM</sequence>
<keyword evidence="2" id="KW-1185">Reference proteome</keyword>
<organism evidence="1 2">
    <name type="scientific">Spironucleus salmonicida</name>
    <dbReference type="NCBI Taxonomy" id="348837"/>
    <lineage>
        <taxon>Eukaryota</taxon>
        <taxon>Metamonada</taxon>
        <taxon>Diplomonadida</taxon>
        <taxon>Hexamitidae</taxon>
        <taxon>Hexamitinae</taxon>
        <taxon>Spironucleus</taxon>
    </lineage>
</organism>
<dbReference type="GeneID" id="94295435"/>
<dbReference type="EMBL" id="AUWU02000002">
    <property type="protein sequence ID" value="KAH0575883.1"/>
    <property type="molecule type" value="Genomic_DNA"/>
</dbReference>
<reference evidence="1 2" key="1">
    <citation type="journal article" date="2014" name="PLoS Genet.">
        <title>The Genome of Spironucleus salmonicida Highlights a Fish Pathogen Adapted to Fluctuating Environments.</title>
        <authorList>
            <person name="Xu F."/>
            <person name="Jerlstrom-Hultqvist J."/>
            <person name="Einarsson E."/>
            <person name="Astvaldsson A."/>
            <person name="Svard S.G."/>
            <person name="Andersson J.O."/>
        </authorList>
    </citation>
    <scope>NUCLEOTIDE SEQUENCE [LARGE SCALE GENOMIC DNA]</scope>
    <source>
        <strain evidence="1 2">ATCC 50377</strain>
    </source>
</reference>